<proteinExistence type="predicted"/>
<name>A0A6H5GID8_9HEMI</name>
<evidence type="ECO:0000313" key="2">
    <source>
        <dbReference type="Proteomes" id="UP000479000"/>
    </source>
</evidence>
<accession>A0A6H5GID8</accession>
<reference evidence="1 2" key="1">
    <citation type="submission" date="2020-02" db="EMBL/GenBank/DDBJ databases">
        <authorList>
            <person name="Ferguson B K."/>
        </authorList>
    </citation>
    <scope>NUCLEOTIDE SEQUENCE [LARGE SCALE GENOMIC DNA]</scope>
</reference>
<organism evidence="1 2">
    <name type="scientific">Nesidiocoris tenuis</name>
    <dbReference type="NCBI Taxonomy" id="355587"/>
    <lineage>
        <taxon>Eukaryota</taxon>
        <taxon>Metazoa</taxon>
        <taxon>Ecdysozoa</taxon>
        <taxon>Arthropoda</taxon>
        <taxon>Hexapoda</taxon>
        <taxon>Insecta</taxon>
        <taxon>Pterygota</taxon>
        <taxon>Neoptera</taxon>
        <taxon>Paraneoptera</taxon>
        <taxon>Hemiptera</taxon>
        <taxon>Heteroptera</taxon>
        <taxon>Panheteroptera</taxon>
        <taxon>Cimicomorpha</taxon>
        <taxon>Miridae</taxon>
        <taxon>Dicyphina</taxon>
        <taxon>Nesidiocoris</taxon>
    </lineage>
</organism>
<sequence length="186" mass="21071">MLDTNFPIRHEVQGLSRRSDRCLRVTPRTMFGKMYPHSSRSGKLINLVGTDLSEIQTESACRLGSCRSEPAESCRRETIANNRNTRAIHKYWISSILDNCCQTKMPHAANWSSQASATGKPILHRLDFRWFVESGAMITILAVEGMKRPIPITNEIFTLKFDVNASVTAYGVREKINADFHLDTLK</sequence>
<protein>
    <submittedName>
        <fullName evidence="1">Uncharacterized protein</fullName>
    </submittedName>
</protein>
<keyword evidence="2" id="KW-1185">Reference proteome</keyword>
<dbReference type="EMBL" id="CADCXU010011463">
    <property type="protein sequence ID" value="CAB0001771.1"/>
    <property type="molecule type" value="Genomic_DNA"/>
</dbReference>
<evidence type="ECO:0000313" key="1">
    <source>
        <dbReference type="EMBL" id="CAB0001771.1"/>
    </source>
</evidence>
<gene>
    <name evidence="1" type="ORF">NTEN_LOCUS7558</name>
</gene>
<feature type="non-terminal residue" evidence="1">
    <location>
        <position position="186"/>
    </location>
</feature>
<dbReference type="AlphaFoldDB" id="A0A6H5GID8"/>
<dbReference type="Proteomes" id="UP000479000">
    <property type="component" value="Unassembled WGS sequence"/>
</dbReference>